<evidence type="ECO:0008006" key="8">
    <source>
        <dbReference type="Google" id="ProtNLM"/>
    </source>
</evidence>
<evidence type="ECO:0000256" key="1">
    <source>
        <dbReference type="ARBA" id="ARBA00004141"/>
    </source>
</evidence>
<evidence type="ECO:0000256" key="3">
    <source>
        <dbReference type="ARBA" id="ARBA00022989"/>
    </source>
</evidence>
<dbReference type="Gene3D" id="1.10.3080.10">
    <property type="entry name" value="Clc chloride channel"/>
    <property type="match status" value="1"/>
</dbReference>
<evidence type="ECO:0000256" key="4">
    <source>
        <dbReference type="ARBA" id="ARBA00023136"/>
    </source>
</evidence>
<keyword evidence="4 5" id="KW-0472">Membrane</keyword>
<accession>A0AB73QYN2</accession>
<gene>
    <name evidence="6" type="ORF">CC205_17290</name>
</gene>
<protein>
    <recommendedName>
        <fullName evidence="8">Chloride channel protein</fullName>
    </recommendedName>
</protein>
<name>A0AB73QYN2_PSESS</name>
<comment type="subcellular location">
    <subcellularLocation>
        <location evidence="1">Membrane</location>
        <topology evidence="1">Multi-pass membrane protein</topology>
    </subcellularLocation>
</comment>
<dbReference type="GO" id="GO:0016020">
    <property type="term" value="C:membrane"/>
    <property type="evidence" value="ECO:0007669"/>
    <property type="project" value="UniProtKB-SubCell"/>
</dbReference>
<sequence length="136" mass="14442">MVFNMSRYGLYLLAVPVGILAAGATWFFKTAIHWLSVLLYGSAESYGGLATQQPWYFPLITVGLGGLVAGAILQLAVRKEEKSKGPTDYLEVIDTVEAKIPVGTSIFRCASSLISIVSGTSIGREGAMIQLAALDA</sequence>
<organism evidence="6 7">
    <name type="scientific">Pseudomonas savastanoi pv. nerii</name>
    <dbReference type="NCBI Taxonomy" id="360921"/>
    <lineage>
        <taxon>Bacteria</taxon>
        <taxon>Pseudomonadati</taxon>
        <taxon>Pseudomonadota</taxon>
        <taxon>Gammaproteobacteria</taxon>
        <taxon>Pseudomonadales</taxon>
        <taxon>Pseudomonadaceae</taxon>
        <taxon>Pseudomonas</taxon>
    </lineage>
</organism>
<dbReference type="GO" id="GO:0015108">
    <property type="term" value="F:chloride transmembrane transporter activity"/>
    <property type="evidence" value="ECO:0007669"/>
    <property type="project" value="InterPro"/>
</dbReference>
<evidence type="ECO:0000256" key="5">
    <source>
        <dbReference type="SAM" id="Phobius"/>
    </source>
</evidence>
<feature type="transmembrane region" description="Helical" evidence="5">
    <location>
        <begin position="12"/>
        <end position="35"/>
    </location>
</feature>
<evidence type="ECO:0000256" key="2">
    <source>
        <dbReference type="ARBA" id="ARBA00022692"/>
    </source>
</evidence>
<dbReference type="AlphaFoldDB" id="A0AB73QYN2"/>
<evidence type="ECO:0000313" key="6">
    <source>
        <dbReference type="EMBL" id="PAB30872.1"/>
    </source>
</evidence>
<dbReference type="SUPFAM" id="SSF81340">
    <property type="entry name" value="Clc chloride channel"/>
    <property type="match status" value="1"/>
</dbReference>
<feature type="transmembrane region" description="Helical" evidence="5">
    <location>
        <begin position="55"/>
        <end position="77"/>
    </location>
</feature>
<dbReference type="InterPro" id="IPR014743">
    <property type="entry name" value="Cl-channel_core"/>
</dbReference>
<dbReference type="InterPro" id="IPR001807">
    <property type="entry name" value="ClC"/>
</dbReference>
<keyword evidence="2 5" id="KW-0812">Transmembrane</keyword>
<keyword evidence="3 5" id="KW-1133">Transmembrane helix</keyword>
<dbReference type="EMBL" id="NIAY01000079">
    <property type="protein sequence ID" value="PAB30872.1"/>
    <property type="molecule type" value="Genomic_DNA"/>
</dbReference>
<evidence type="ECO:0000313" key="7">
    <source>
        <dbReference type="Proteomes" id="UP000216306"/>
    </source>
</evidence>
<comment type="caution">
    <text evidence="6">The sequence shown here is derived from an EMBL/GenBank/DDBJ whole genome shotgun (WGS) entry which is preliminary data.</text>
</comment>
<dbReference type="Pfam" id="PF00654">
    <property type="entry name" value="Voltage_CLC"/>
    <property type="match status" value="1"/>
</dbReference>
<dbReference type="Proteomes" id="UP000216306">
    <property type="component" value="Unassembled WGS sequence"/>
</dbReference>
<reference evidence="6 7" key="1">
    <citation type="submission" date="2017-05" db="EMBL/GenBank/DDBJ databases">
        <title>Comparative genomic of Pseudomonas savastanoi pathovars.</title>
        <authorList>
            <person name="Pintado A."/>
            <person name="Moreno-Perez A."/>
            <person name="Caballo-Ponce E."/>
            <person name="Murillo J."/>
            <person name="Bardaji L."/>
            <person name="Cerboneschi M."/>
            <person name="Rodriguez-Palenzuela P."/>
            <person name="Ramos C."/>
            <person name="Tegli S."/>
        </authorList>
    </citation>
    <scope>NUCLEOTIDE SEQUENCE [LARGE SCALE GENOMIC DNA]</scope>
    <source>
        <strain evidence="6 7">ESC 23</strain>
    </source>
</reference>
<proteinExistence type="predicted"/>